<dbReference type="SUPFAM" id="SSF47781">
    <property type="entry name" value="RuvA domain 2-like"/>
    <property type="match status" value="1"/>
</dbReference>
<feature type="signal peptide" evidence="1">
    <location>
        <begin position="1"/>
        <end position="23"/>
    </location>
</feature>
<dbReference type="AlphaFoldDB" id="A0A2N7X260"/>
<sequence length="119" mass="12221">MSRRFLHWFAAAALVAAHSHAFAAVDVNAADEAALISIKGIGPAKARAILDERAAGGPFRDAADLAQRVKGFGGRALERLQAEGLEIGPAIEHAPTSGAFAARGLARAQARPAAMAIGQ</sequence>
<dbReference type="Pfam" id="PF12836">
    <property type="entry name" value="HHH_3"/>
    <property type="match status" value="1"/>
</dbReference>
<dbReference type="InterPro" id="IPR010994">
    <property type="entry name" value="RuvA_2-like"/>
</dbReference>
<dbReference type="Gene3D" id="1.10.150.280">
    <property type="entry name" value="AF1531-like domain"/>
    <property type="match status" value="1"/>
</dbReference>
<protein>
    <submittedName>
        <fullName evidence="2">Competence protein ComE</fullName>
    </submittedName>
</protein>
<evidence type="ECO:0000313" key="3">
    <source>
        <dbReference type="Proteomes" id="UP000235777"/>
    </source>
</evidence>
<keyword evidence="1" id="KW-0732">Signal</keyword>
<gene>
    <name evidence="2" type="ORF">C0Z20_16805</name>
</gene>
<evidence type="ECO:0000313" key="2">
    <source>
        <dbReference type="EMBL" id="PMS35565.1"/>
    </source>
</evidence>
<dbReference type="Proteomes" id="UP000235777">
    <property type="component" value="Unassembled WGS sequence"/>
</dbReference>
<dbReference type="EMBL" id="PNYC01000010">
    <property type="protein sequence ID" value="PMS35565.1"/>
    <property type="molecule type" value="Genomic_DNA"/>
</dbReference>
<reference evidence="2 3" key="1">
    <citation type="submission" date="2018-01" db="EMBL/GenBank/DDBJ databases">
        <title>Whole genome analyses suggest that Burkholderia sensu lato contains two further novel genera in the rhizoxinica-symbiotica group Mycetohabitans gen. nov., and Trinickia gen. nov.: implications for the evolution of diazotrophy and nodulation in the Burkholderiaceae.</title>
        <authorList>
            <person name="Estrada-de los Santos P."/>
            <person name="Palmer M."/>
            <person name="Chavez-Ramirez B."/>
            <person name="Beukes C."/>
            <person name="Steenkamp E.T."/>
            <person name="Hirsch A.M."/>
            <person name="Manyaka P."/>
            <person name="Maluk M."/>
            <person name="Lafos M."/>
            <person name="Crook M."/>
            <person name="Gross E."/>
            <person name="Simon M.F."/>
            <person name="Bueno dos Reis Junior F."/>
            <person name="Poole P.S."/>
            <person name="Venter S.N."/>
            <person name="James E.K."/>
        </authorList>
    </citation>
    <scope>NUCLEOTIDE SEQUENCE [LARGE SCALE GENOMIC DNA]</scope>
    <source>
        <strain evidence="2 3">JPY 581</strain>
    </source>
</reference>
<accession>A0A2N7X260</accession>
<dbReference type="STRING" id="863227.GCA_000373005_00580"/>
<comment type="caution">
    <text evidence="2">The sequence shown here is derived from an EMBL/GenBank/DDBJ whole genome shotgun (WGS) entry which is preliminary data.</text>
</comment>
<name>A0A2N7X260_9BURK</name>
<dbReference type="PANTHER" id="PTHR21180:SF32">
    <property type="entry name" value="ENDONUCLEASE_EXONUCLEASE_PHOSPHATASE FAMILY DOMAIN-CONTAINING PROTEIN 1"/>
    <property type="match status" value="1"/>
</dbReference>
<organism evidence="2 3">
    <name type="scientific">Trinickia symbiotica</name>
    <dbReference type="NCBI Taxonomy" id="863227"/>
    <lineage>
        <taxon>Bacteria</taxon>
        <taxon>Pseudomonadati</taxon>
        <taxon>Pseudomonadota</taxon>
        <taxon>Betaproteobacteria</taxon>
        <taxon>Burkholderiales</taxon>
        <taxon>Burkholderiaceae</taxon>
        <taxon>Trinickia</taxon>
    </lineage>
</organism>
<dbReference type="GO" id="GO:0015628">
    <property type="term" value="P:protein secretion by the type II secretion system"/>
    <property type="evidence" value="ECO:0007669"/>
    <property type="project" value="TreeGrafter"/>
</dbReference>
<proteinExistence type="predicted"/>
<dbReference type="RefSeq" id="WP_020566008.1">
    <property type="nucleotide sequence ID" value="NZ_KB890164.1"/>
</dbReference>
<evidence type="ECO:0000256" key="1">
    <source>
        <dbReference type="SAM" id="SignalP"/>
    </source>
</evidence>
<dbReference type="OrthoDB" id="8687931at2"/>
<keyword evidence="3" id="KW-1185">Reference proteome</keyword>
<dbReference type="PANTHER" id="PTHR21180">
    <property type="entry name" value="ENDONUCLEASE/EXONUCLEASE/PHOSPHATASE FAMILY DOMAIN-CONTAINING PROTEIN 1"/>
    <property type="match status" value="1"/>
</dbReference>
<dbReference type="GO" id="GO:0015627">
    <property type="term" value="C:type II protein secretion system complex"/>
    <property type="evidence" value="ECO:0007669"/>
    <property type="project" value="TreeGrafter"/>
</dbReference>
<dbReference type="InterPro" id="IPR051675">
    <property type="entry name" value="Endo/Exo/Phosphatase_dom_1"/>
</dbReference>
<feature type="chain" id="PRO_5014763422" evidence="1">
    <location>
        <begin position="24"/>
        <end position="119"/>
    </location>
</feature>